<protein>
    <submittedName>
        <fullName evidence="2">VOC family protein</fullName>
    </submittedName>
</protein>
<dbReference type="CDD" id="cd07247">
    <property type="entry name" value="SgaA_N_like"/>
    <property type="match status" value="2"/>
</dbReference>
<dbReference type="InterPro" id="IPR029068">
    <property type="entry name" value="Glyas_Bleomycin-R_OHBP_Dase"/>
</dbReference>
<dbReference type="Pfam" id="PF00903">
    <property type="entry name" value="Glyoxalase"/>
    <property type="match status" value="2"/>
</dbReference>
<evidence type="ECO:0000313" key="2">
    <source>
        <dbReference type="EMBL" id="MCL6699035.1"/>
    </source>
</evidence>
<dbReference type="Gene3D" id="3.10.180.10">
    <property type="entry name" value="2,3-Dihydroxybiphenyl 1,2-Dioxygenase, domain 1"/>
    <property type="match status" value="2"/>
</dbReference>
<dbReference type="InterPro" id="IPR052164">
    <property type="entry name" value="Anthracycline_SecMetBiosynth"/>
</dbReference>
<dbReference type="Proteomes" id="UP001203410">
    <property type="component" value="Unassembled WGS sequence"/>
</dbReference>
<evidence type="ECO:0000259" key="1">
    <source>
        <dbReference type="PROSITE" id="PS51819"/>
    </source>
</evidence>
<organism evidence="2 3">
    <name type="scientific">Sphingomonas caseinilyticus</name>
    <dbReference type="NCBI Taxonomy" id="2908205"/>
    <lineage>
        <taxon>Bacteria</taxon>
        <taxon>Pseudomonadati</taxon>
        <taxon>Pseudomonadota</taxon>
        <taxon>Alphaproteobacteria</taxon>
        <taxon>Sphingomonadales</taxon>
        <taxon>Sphingomonadaceae</taxon>
        <taxon>Sphingomonas</taxon>
    </lineage>
</organism>
<accession>A0ABT0RVH4</accession>
<dbReference type="RefSeq" id="WP_249904408.1">
    <property type="nucleotide sequence ID" value="NZ_JAMGBA010000002.1"/>
</dbReference>
<dbReference type="SUPFAM" id="SSF54593">
    <property type="entry name" value="Glyoxalase/Bleomycin resistance protein/Dihydroxybiphenyl dioxygenase"/>
    <property type="match status" value="2"/>
</dbReference>
<feature type="domain" description="VOC" evidence="1">
    <location>
        <begin position="162"/>
        <end position="277"/>
    </location>
</feature>
<comment type="caution">
    <text evidence="2">The sequence shown here is derived from an EMBL/GenBank/DDBJ whole genome shotgun (WGS) entry which is preliminary data.</text>
</comment>
<name>A0ABT0RVH4_9SPHN</name>
<dbReference type="InterPro" id="IPR037523">
    <property type="entry name" value="VOC_core"/>
</dbReference>
<dbReference type="EMBL" id="JAMGBA010000002">
    <property type="protein sequence ID" value="MCL6699035.1"/>
    <property type="molecule type" value="Genomic_DNA"/>
</dbReference>
<dbReference type="PANTHER" id="PTHR33993">
    <property type="entry name" value="GLYOXALASE-RELATED"/>
    <property type="match status" value="1"/>
</dbReference>
<feature type="domain" description="VOC" evidence="1">
    <location>
        <begin position="22"/>
        <end position="141"/>
    </location>
</feature>
<sequence>MSEVTDAPARPANDESSSGEGGFIWYELMTDDAEAAGKFYSAVVKGWTFGERVPTEVEYRMIQRSDGGNAGGVLTLNEEMKSGGARPAWLGYLHVRDVDAKAAAIKAEGGQAMMEPWDQAGVGRLAMVTDPQGAPFYLMDPTPPEHDPTAVSDVFSMDQPERVRWNELSTSDADGAVDFYTRQFGWTQEGSMDMGEFGQYRFVQNDGVGIGAIMPRMPEMPVSLWTFYIGVDDIDRAAKAITDNGGSILNGPMEIPGGEFALNGMDPQGASFGLVGPRKA</sequence>
<gene>
    <name evidence="2" type="ORF">LZ496_09605</name>
</gene>
<dbReference type="PANTHER" id="PTHR33993:SF14">
    <property type="entry name" value="GB|AAF24581.1"/>
    <property type="match status" value="1"/>
</dbReference>
<keyword evidence="3" id="KW-1185">Reference proteome</keyword>
<proteinExistence type="predicted"/>
<reference evidence="2 3" key="1">
    <citation type="submission" date="2022-05" db="EMBL/GenBank/DDBJ databases">
        <authorList>
            <person name="Jo J.-H."/>
            <person name="Im W.-T."/>
        </authorList>
    </citation>
    <scope>NUCLEOTIDE SEQUENCE [LARGE SCALE GENOMIC DNA]</scope>
    <source>
        <strain evidence="2 3">NSE70-1</strain>
    </source>
</reference>
<evidence type="ECO:0000313" key="3">
    <source>
        <dbReference type="Proteomes" id="UP001203410"/>
    </source>
</evidence>
<dbReference type="PROSITE" id="PS51819">
    <property type="entry name" value="VOC"/>
    <property type="match status" value="2"/>
</dbReference>
<dbReference type="InterPro" id="IPR004360">
    <property type="entry name" value="Glyas_Fos-R_dOase_dom"/>
</dbReference>